<proteinExistence type="predicted"/>
<dbReference type="GO" id="GO:0046983">
    <property type="term" value="F:protein dimerization activity"/>
    <property type="evidence" value="ECO:0007669"/>
    <property type="project" value="InterPro"/>
</dbReference>
<evidence type="ECO:0000313" key="3">
    <source>
        <dbReference type="Proteomes" id="UP000759131"/>
    </source>
</evidence>
<dbReference type="SUPFAM" id="SSF47459">
    <property type="entry name" value="HLH, helix-loop-helix DNA-binding domain"/>
    <property type="match status" value="1"/>
</dbReference>
<dbReference type="EMBL" id="OC854859">
    <property type="protein sequence ID" value="CAD7620596.1"/>
    <property type="molecule type" value="Genomic_DNA"/>
</dbReference>
<dbReference type="EMBL" id="CAJPIZ010000284">
    <property type="protein sequence ID" value="CAG2101026.1"/>
    <property type="molecule type" value="Genomic_DNA"/>
</dbReference>
<name>A0A7R9KEC5_9ACAR</name>
<evidence type="ECO:0000259" key="1">
    <source>
        <dbReference type="PROSITE" id="PS50888"/>
    </source>
</evidence>
<dbReference type="Proteomes" id="UP000759131">
    <property type="component" value="Unassembled WGS sequence"/>
</dbReference>
<dbReference type="PROSITE" id="PS50888">
    <property type="entry name" value="BHLH"/>
    <property type="match status" value="1"/>
</dbReference>
<evidence type="ECO:0000313" key="2">
    <source>
        <dbReference type="EMBL" id="CAD7620596.1"/>
    </source>
</evidence>
<keyword evidence="3" id="KW-1185">Reference proteome</keyword>
<gene>
    <name evidence="2" type="ORF">OSB1V03_LOCUS1077</name>
</gene>
<organism evidence="2">
    <name type="scientific">Medioppia subpectinata</name>
    <dbReference type="NCBI Taxonomy" id="1979941"/>
    <lineage>
        <taxon>Eukaryota</taxon>
        <taxon>Metazoa</taxon>
        <taxon>Ecdysozoa</taxon>
        <taxon>Arthropoda</taxon>
        <taxon>Chelicerata</taxon>
        <taxon>Arachnida</taxon>
        <taxon>Acari</taxon>
        <taxon>Acariformes</taxon>
        <taxon>Sarcoptiformes</taxon>
        <taxon>Oribatida</taxon>
        <taxon>Brachypylina</taxon>
        <taxon>Oppioidea</taxon>
        <taxon>Oppiidae</taxon>
        <taxon>Medioppia</taxon>
    </lineage>
</organism>
<dbReference type="Gene3D" id="4.10.280.10">
    <property type="entry name" value="Helix-loop-helix DNA-binding domain"/>
    <property type="match status" value="1"/>
</dbReference>
<reference evidence="2" key="1">
    <citation type="submission" date="2020-11" db="EMBL/GenBank/DDBJ databases">
        <authorList>
            <person name="Tran Van P."/>
        </authorList>
    </citation>
    <scope>NUCLEOTIDE SEQUENCE</scope>
</reference>
<accession>A0A7R9KEC5</accession>
<sequence length="176" mass="20190">MITSLATIRSLVTTLLPDVSQDSQLDELIAQIIHFQHNSHDTSAHNEPEVDATQHTYAMEASVVRRDRHRRNERIRHNKIVELIRQLSHMIGLSDRNETRTNILDRSARYVLFLELVIDKLEADGTDDTALSDDWVKSLEPLYYKACVKAKELLEQVGQHSSEPLLENNLSINVCH</sequence>
<dbReference type="OrthoDB" id="10561803at2759"/>
<dbReference type="AlphaFoldDB" id="A0A7R9KEC5"/>
<dbReference type="InterPro" id="IPR036638">
    <property type="entry name" value="HLH_DNA-bd_sf"/>
</dbReference>
<feature type="domain" description="BHLH" evidence="1">
    <location>
        <begin position="64"/>
        <end position="114"/>
    </location>
</feature>
<protein>
    <recommendedName>
        <fullName evidence="1">BHLH domain-containing protein</fullName>
    </recommendedName>
</protein>
<dbReference type="InterPro" id="IPR011598">
    <property type="entry name" value="bHLH_dom"/>
</dbReference>